<evidence type="ECO:0000256" key="5">
    <source>
        <dbReference type="RuleBase" id="RU361177"/>
    </source>
</evidence>
<comment type="similarity">
    <text evidence="1 5">Belongs to the FMO family.</text>
</comment>
<dbReference type="SUPFAM" id="SSF51905">
    <property type="entry name" value="FAD/NAD(P)-binding domain"/>
    <property type="match status" value="1"/>
</dbReference>
<name>A0AAV1CTN5_OLDCO</name>
<dbReference type="InterPro" id="IPR020946">
    <property type="entry name" value="Flavin_mOase-like"/>
</dbReference>
<dbReference type="EMBL" id="OX459120">
    <property type="protein sequence ID" value="CAI9098716.1"/>
    <property type="molecule type" value="Genomic_DNA"/>
</dbReference>
<comment type="cofactor">
    <cofactor evidence="5">
        <name>FAD</name>
        <dbReference type="ChEBI" id="CHEBI:57692"/>
    </cofactor>
</comment>
<dbReference type="InterPro" id="IPR036188">
    <property type="entry name" value="FAD/NAD-bd_sf"/>
</dbReference>
<keyword evidence="5" id="KW-0503">Monooxygenase</keyword>
<dbReference type="GO" id="GO:0050661">
    <property type="term" value="F:NADP binding"/>
    <property type="evidence" value="ECO:0007669"/>
    <property type="project" value="InterPro"/>
</dbReference>
<dbReference type="PANTHER" id="PTHR23023">
    <property type="entry name" value="DIMETHYLANILINE MONOOXYGENASE"/>
    <property type="match status" value="1"/>
</dbReference>
<dbReference type="InterPro" id="IPR050346">
    <property type="entry name" value="FMO-like"/>
</dbReference>
<protein>
    <recommendedName>
        <fullName evidence="5">Flavin-containing monooxygenase</fullName>
        <ecNumber evidence="5">1.-.-.-</ecNumber>
    </recommendedName>
</protein>
<dbReference type="Proteomes" id="UP001161247">
    <property type="component" value="Chromosome 3"/>
</dbReference>
<evidence type="ECO:0000256" key="3">
    <source>
        <dbReference type="ARBA" id="ARBA00022827"/>
    </source>
</evidence>
<dbReference type="GO" id="GO:0004499">
    <property type="term" value="F:N,N-dimethylaniline monooxygenase activity"/>
    <property type="evidence" value="ECO:0007669"/>
    <property type="project" value="InterPro"/>
</dbReference>
<accession>A0AAV1CTN5</accession>
<evidence type="ECO:0000256" key="2">
    <source>
        <dbReference type="ARBA" id="ARBA00022630"/>
    </source>
</evidence>
<dbReference type="GO" id="GO:0050660">
    <property type="term" value="F:flavin adenine dinucleotide binding"/>
    <property type="evidence" value="ECO:0007669"/>
    <property type="project" value="InterPro"/>
</dbReference>
<keyword evidence="2 5" id="KW-0285">Flavoprotein</keyword>
<keyword evidence="3 5" id="KW-0274">FAD</keyword>
<keyword evidence="4 5" id="KW-0560">Oxidoreductase</keyword>
<proteinExistence type="inferred from homology"/>
<sequence>MESDINNKLRLTKFGMVPEPNFLNEINSCLISTVPDGFNNRVENGSINLKNTPSFGFCENVILVENGKDQEAEEVVEADTMILCTGFRGIHKLKHIFESTIFQDYISGSNDAAVPLYMIFRECIHPKIPNLAVIGFSESLSNLYTSEIRSRWVAELLHGTFKLPSVQEMERDIAAWDNFKKK</sequence>
<dbReference type="Gene3D" id="3.50.50.60">
    <property type="entry name" value="FAD/NAD(P)-binding domain"/>
    <property type="match status" value="1"/>
</dbReference>
<dbReference type="AlphaFoldDB" id="A0AAV1CTN5"/>
<evidence type="ECO:0000313" key="7">
    <source>
        <dbReference type="Proteomes" id="UP001161247"/>
    </source>
</evidence>
<gene>
    <name evidence="6" type="ORF">OLC1_LOCUS8865</name>
</gene>
<organism evidence="6 7">
    <name type="scientific">Oldenlandia corymbosa var. corymbosa</name>
    <dbReference type="NCBI Taxonomy" id="529605"/>
    <lineage>
        <taxon>Eukaryota</taxon>
        <taxon>Viridiplantae</taxon>
        <taxon>Streptophyta</taxon>
        <taxon>Embryophyta</taxon>
        <taxon>Tracheophyta</taxon>
        <taxon>Spermatophyta</taxon>
        <taxon>Magnoliopsida</taxon>
        <taxon>eudicotyledons</taxon>
        <taxon>Gunneridae</taxon>
        <taxon>Pentapetalae</taxon>
        <taxon>asterids</taxon>
        <taxon>lamiids</taxon>
        <taxon>Gentianales</taxon>
        <taxon>Rubiaceae</taxon>
        <taxon>Rubioideae</taxon>
        <taxon>Spermacoceae</taxon>
        <taxon>Hedyotis-Oldenlandia complex</taxon>
        <taxon>Oldenlandia</taxon>
    </lineage>
</organism>
<dbReference type="EC" id="1.-.-.-" evidence="5"/>
<evidence type="ECO:0000256" key="1">
    <source>
        <dbReference type="ARBA" id="ARBA00009183"/>
    </source>
</evidence>
<keyword evidence="7" id="KW-1185">Reference proteome</keyword>
<reference evidence="6" key="1">
    <citation type="submission" date="2023-03" db="EMBL/GenBank/DDBJ databases">
        <authorList>
            <person name="Julca I."/>
        </authorList>
    </citation>
    <scope>NUCLEOTIDE SEQUENCE</scope>
</reference>
<dbReference type="Pfam" id="PF00743">
    <property type="entry name" value="FMO-like"/>
    <property type="match status" value="1"/>
</dbReference>
<evidence type="ECO:0000256" key="4">
    <source>
        <dbReference type="ARBA" id="ARBA00023002"/>
    </source>
</evidence>
<evidence type="ECO:0000313" key="6">
    <source>
        <dbReference type="EMBL" id="CAI9098716.1"/>
    </source>
</evidence>